<dbReference type="InterPro" id="IPR001388">
    <property type="entry name" value="Synaptobrevin-like"/>
</dbReference>
<evidence type="ECO:0000313" key="5">
    <source>
        <dbReference type="EMBL" id="KAK3898248.1"/>
    </source>
</evidence>
<dbReference type="Proteomes" id="UP001303889">
    <property type="component" value="Unassembled WGS sequence"/>
</dbReference>
<dbReference type="InterPro" id="IPR016444">
    <property type="entry name" value="Synaptobrevin/VAMP"/>
</dbReference>
<evidence type="ECO:0000256" key="1">
    <source>
        <dbReference type="PROSITE-ProRule" id="PRU00290"/>
    </source>
</evidence>
<dbReference type="EMBL" id="MU855971">
    <property type="protein sequence ID" value="KAK3898248.1"/>
    <property type="molecule type" value="Genomic_DNA"/>
</dbReference>
<reference evidence="5" key="1">
    <citation type="journal article" date="2023" name="Mol. Phylogenet. Evol.">
        <title>Genome-scale phylogeny and comparative genomics of the fungal order Sordariales.</title>
        <authorList>
            <person name="Hensen N."/>
            <person name="Bonometti L."/>
            <person name="Westerberg I."/>
            <person name="Brannstrom I.O."/>
            <person name="Guillou S."/>
            <person name="Cros-Aarteil S."/>
            <person name="Calhoun S."/>
            <person name="Haridas S."/>
            <person name="Kuo A."/>
            <person name="Mondo S."/>
            <person name="Pangilinan J."/>
            <person name="Riley R."/>
            <person name="LaButti K."/>
            <person name="Andreopoulos B."/>
            <person name="Lipzen A."/>
            <person name="Chen C."/>
            <person name="Yan M."/>
            <person name="Daum C."/>
            <person name="Ng V."/>
            <person name="Clum A."/>
            <person name="Steindorff A."/>
            <person name="Ohm R.A."/>
            <person name="Martin F."/>
            <person name="Silar P."/>
            <person name="Natvig D.O."/>
            <person name="Lalanne C."/>
            <person name="Gautier V."/>
            <person name="Ament-Velasquez S.L."/>
            <person name="Kruys A."/>
            <person name="Hutchinson M.I."/>
            <person name="Powell A.J."/>
            <person name="Barry K."/>
            <person name="Miller A.N."/>
            <person name="Grigoriev I.V."/>
            <person name="Debuchy R."/>
            <person name="Gladieux P."/>
            <person name="Hiltunen Thoren M."/>
            <person name="Johannesson H."/>
        </authorList>
    </citation>
    <scope>NUCLEOTIDE SEQUENCE</scope>
    <source>
        <strain evidence="5">CBS 103.79</strain>
    </source>
</reference>
<comment type="caution">
    <text evidence="5">The sequence shown here is derived from an EMBL/GenBank/DDBJ whole genome shotgun (WGS) entry which is preliminary data.</text>
</comment>
<organism evidence="5 6">
    <name type="scientific">Staphylotrichum tortipilum</name>
    <dbReference type="NCBI Taxonomy" id="2831512"/>
    <lineage>
        <taxon>Eukaryota</taxon>
        <taxon>Fungi</taxon>
        <taxon>Dikarya</taxon>
        <taxon>Ascomycota</taxon>
        <taxon>Pezizomycotina</taxon>
        <taxon>Sordariomycetes</taxon>
        <taxon>Sordariomycetidae</taxon>
        <taxon>Sordariales</taxon>
        <taxon>Chaetomiaceae</taxon>
        <taxon>Staphylotrichum</taxon>
    </lineage>
</organism>
<dbReference type="GO" id="GO:0016192">
    <property type="term" value="P:vesicle-mediated transport"/>
    <property type="evidence" value="ECO:0007669"/>
    <property type="project" value="InterPro"/>
</dbReference>
<evidence type="ECO:0000256" key="3">
    <source>
        <dbReference type="SAM" id="Phobius"/>
    </source>
</evidence>
<dbReference type="AlphaFoldDB" id="A0AAN6RQ14"/>
<feature type="region of interest" description="Disordered" evidence="2">
    <location>
        <begin position="1"/>
        <end position="24"/>
    </location>
</feature>
<keyword evidence="3" id="KW-0812">Transmembrane</keyword>
<protein>
    <recommendedName>
        <fullName evidence="4">V-SNARE coiled-coil homology domain-containing protein</fullName>
    </recommendedName>
</protein>
<accession>A0AAN6RQ14</accession>
<evidence type="ECO:0000256" key="2">
    <source>
        <dbReference type="SAM" id="MobiDB-lite"/>
    </source>
</evidence>
<evidence type="ECO:0000259" key="4">
    <source>
        <dbReference type="PROSITE" id="PS50892"/>
    </source>
</evidence>
<dbReference type="Pfam" id="PF00957">
    <property type="entry name" value="Synaptobrevin"/>
    <property type="match status" value="1"/>
</dbReference>
<dbReference type="PIRSF" id="PIRSF005409">
    <property type="entry name" value="Synaptobrevin_euk"/>
    <property type="match status" value="1"/>
</dbReference>
<dbReference type="PROSITE" id="PS50892">
    <property type="entry name" value="V_SNARE"/>
    <property type="match status" value="1"/>
</dbReference>
<name>A0AAN6RQ14_9PEZI</name>
<keyword evidence="3" id="KW-1133">Transmembrane helix</keyword>
<keyword evidence="6" id="KW-1185">Reference proteome</keyword>
<feature type="transmembrane region" description="Helical" evidence="3">
    <location>
        <begin position="86"/>
        <end position="107"/>
    </location>
</feature>
<dbReference type="PRINTS" id="PR00219">
    <property type="entry name" value="SYNAPTOBREVN"/>
</dbReference>
<dbReference type="Gene3D" id="1.20.5.110">
    <property type="match status" value="1"/>
</dbReference>
<sequence>MSSEPYDPYIPNGQQGAPKDDRTRKIQEQIDDTVGVMRENLTKVTERGANLNHLQNQTTDLADSAQSFRRGANQVRKKMWWKDMKMRIWLGVGIVVLLAIIIIPSVVVTKKN</sequence>
<keyword evidence="1" id="KW-0175">Coiled coil</keyword>
<feature type="domain" description="V-SNARE coiled-coil homology" evidence="4">
    <location>
        <begin position="22"/>
        <end position="82"/>
    </location>
</feature>
<dbReference type="InterPro" id="IPR042855">
    <property type="entry name" value="V_SNARE_CC"/>
</dbReference>
<gene>
    <name evidence="5" type="ORF">C8A05DRAFT_38164</name>
</gene>
<evidence type="ECO:0000313" key="6">
    <source>
        <dbReference type="Proteomes" id="UP001303889"/>
    </source>
</evidence>
<keyword evidence="3" id="KW-0472">Membrane</keyword>
<dbReference type="CDD" id="cd15874">
    <property type="entry name" value="R-SNARE_Snc1"/>
    <property type="match status" value="1"/>
</dbReference>
<reference evidence="5" key="2">
    <citation type="submission" date="2023-05" db="EMBL/GenBank/DDBJ databases">
        <authorList>
            <consortium name="Lawrence Berkeley National Laboratory"/>
            <person name="Steindorff A."/>
            <person name="Hensen N."/>
            <person name="Bonometti L."/>
            <person name="Westerberg I."/>
            <person name="Brannstrom I.O."/>
            <person name="Guillou S."/>
            <person name="Cros-Aarteil S."/>
            <person name="Calhoun S."/>
            <person name="Haridas S."/>
            <person name="Kuo A."/>
            <person name="Mondo S."/>
            <person name="Pangilinan J."/>
            <person name="Riley R."/>
            <person name="Labutti K."/>
            <person name="Andreopoulos B."/>
            <person name="Lipzen A."/>
            <person name="Chen C."/>
            <person name="Yanf M."/>
            <person name="Daum C."/>
            <person name="Ng V."/>
            <person name="Clum A."/>
            <person name="Ohm R."/>
            <person name="Martin F."/>
            <person name="Silar P."/>
            <person name="Natvig D."/>
            <person name="Lalanne C."/>
            <person name="Gautier V."/>
            <person name="Ament-Velasquez S.L."/>
            <person name="Kruys A."/>
            <person name="Hutchinson M.I."/>
            <person name="Powell A.J."/>
            <person name="Barry K."/>
            <person name="Miller A.N."/>
            <person name="Grigoriev I.V."/>
            <person name="Debuchy R."/>
            <person name="Gladieux P."/>
            <person name="Thoren M.H."/>
            <person name="Johannesson H."/>
        </authorList>
    </citation>
    <scope>NUCLEOTIDE SEQUENCE</scope>
    <source>
        <strain evidence="5">CBS 103.79</strain>
    </source>
</reference>
<dbReference type="PANTHER" id="PTHR45701">
    <property type="entry name" value="SYNAPTOBREVIN FAMILY MEMBER"/>
    <property type="match status" value="1"/>
</dbReference>
<dbReference type="GO" id="GO:0016020">
    <property type="term" value="C:membrane"/>
    <property type="evidence" value="ECO:0007669"/>
    <property type="project" value="InterPro"/>
</dbReference>
<dbReference type="SUPFAM" id="SSF58038">
    <property type="entry name" value="SNARE fusion complex"/>
    <property type="match status" value="1"/>
</dbReference>
<proteinExistence type="predicted"/>